<accession>A0A087GPW4</accession>
<organism evidence="3 4">
    <name type="scientific">Arabis alpina</name>
    <name type="common">Alpine rock-cress</name>
    <dbReference type="NCBI Taxonomy" id="50452"/>
    <lineage>
        <taxon>Eukaryota</taxon>
        <taxon>Viridiplantae</taxon>
        <taxon>Streptophyta</taxon>
        <taxon>Embryophyta</taxon>
        <taxon>Tracheophyta</taxon>
        <taxon>Spermatophyta</taxon>
        <taxon>Magnoliopsida</taxon>
        <taxon>eudicotyledons</taxon>
        <taxon>Gunneridae</taxon>
        <taxon>Pentapetalae</taxon>
        <taxon>rosids</taxon>
        <taxon>malvids</taxon>
        <taxon>Brassicales</taxon>
        <taxon>Brassicaceae</taxon>
        <taxon>Arabideae</taxon>
        <taxon>Arabis</taxon>
    </lineage>
</organism>
<dbReference type="EMBL" id="CM002874">
    <property type="protein sequence ID" value="KFK31916.1"/>
    <property type="molecule type" value="Genomic_DNA"/>
</dbReference>
<dbReference type="AlphaFoldDB" id="A0A087GPW4"/>
<evidence type="ECO:0000313" key="3">
    <source>
        <dbReference type="EMBL" id="KFK31916.1"/>
    </source>
</evidence>
<protein>
    <recommendedName>
        <fullName evidence="2">DUF287 domain-containing protein</fullName>
    </recommendedName>
</protein>
<reference evidence="4" key="1">
    <citation type="journal article" date="2015" name="Nat. Plants">
        <title>Genome expansion of Arabis alpina linked with retrotransposition and reduced symmetric DNA methylation.</title>
        <authorList>
            <person name="Willing E.M."/>
            <person name="Rawat V."/>
            <person name="Mandakova T."/>
            <person name="Maumus F."/>
            <person name="James G.V."/>
            <person name="Nordstroem K.J."/>
            <person name="Becker C."/>
            <person name="Warthmann N."/>
            <person name="Chica C."/>
            <person name="Szarzynska B."/>
            <person name="Zytnicki M."/>
            <person name="Albani M.C."/>
            <person name="Kiefer C."/>
            <person name="Bergonzi S."/>
            <person name="Castaings L."/>
            <person name="Mateos J.L."/>
            <person name="Berns M.C."/>
            <person name="Bujdoso N."/>
            <person name="Piofczyk T."/>
            <person name="de Lorenzo L."/>
            <person name="Barrero-Sicilia C."/>
            <person name="Mateos I."/>
            <person name="Piednoel M."/>
            <person name="Hagmann J."/>
            <person name="Chen-Min-Tao R."/>
            <person name="Iglesias-Fernandez R."/>
            <person name="Schuster S.C."/>
            <person name="Alonso-Blanco C."/>
            <person name="Roudier F."/>
            <person name="Carbonero P."/>
            <person name="Paz-Ares J."/>
            <person name="Davis S.J."/>
            <person name="Pecinka A."/>
            <person name="Quesneville H."/>
            <person name="Colot V."/>
            <person name="Lysak M.A."/>
            <person name="Weigel D."/>
            <person name="Coupland G."/>
            <person name="Schneeberger K."/>
        </authorList>
    </citation>
    <scope>NUCLEOTIDE SEQUENCE [LARGE SCALE GENOMIC DNA]</scope>
    <source>
        <strain evidence="4">cv. Pajares</strain>
    </source>
</reference>
<feature type="domain" description="DUF287" evidence="2">
    <location>
        <begin position="106"/>
        <end position="157"/>
    </location>
</feature>
<dbReference type="InterPro" id="IPR005048">
    <property type="entry name" value="DUF287"/>
</dbReference>
<dbReference type="Gramene" id="KFK31916">
    <property type="protein sequence ID" value="KFK31916"/>
    <property type="gene ID" value="AALP_AA6G175600"/>
</dbReference>
<evidence type="ECO:0000313" key="4">
    <source>
        <dbReference type="Proteomes" id="UP000029120"/>
    </source>
</evidence>
<name>A0A087GPW4_ARAAL</name>
<evidence type="ECO:0000256" key="1">
    <source>
        <dbReference type="SAM" id="MobiDB-lite"/>
    </source>
</evidence>
<feature type="compositionally biased region" description="Basic and acidic residues" evidence="1">
    <location>
        <begin position="321"/>
        <end position="330"/>
    </location>
</feature>
<evidence type="ECO:0000259" key="2">
    <source>
        <dbReference type="Pfam" id="PF03384"/>
    </source>
</evidence>
<dbReference type="OrthoDB" id="1092475at2759"/>
<gene>
    <name evidence="3" type="ordered locus">AALP_Aa6g175600</name>
</gene>
<feature type="non-terminal residue" evidence="3">
    <location>
        <position position="347"/>
    </location>
</feature>
<sequence>MAERPSLCISCPWGRMTFERFVSAFYHAVESMKGSAKHRWCTAGFVIPLEIMAFECISKLKKELRQTVEGFEHYCPRMCKRQYSGISMKGWPVEELYDCLGSDKEIESILEIEHKAEEEILRRMVEPEEGIGGLDVIQDSWNMHLEANKKICWKELYDMDVASRSKKPVSIQVEDLDPEKNPALLKFLKTFEDRLKLELSGEFATTEYIKRKNRKLRSRVTLLRSKVRFLRSEVKNLRDRYEGVHYENDDDYVWEGTTGYGITPLETEPEETVKEKEPEEAMKEKEPEETMKEKEPEKEKDAEETENEREAEETENEREPEETMKEKELEKPEEEEKENETEKPEEE</sequence>
<dbReference type="Pfam" id="PF03384">
    <property type="entry name" value="DUF287"/>
    <property type="match status" value="1"/>
</dbReference>
<feature type="region of interest" description="Disordered" evidence="1">
    <location>
        <begin position="251"/>
        <end position="347"/>
    </location>
</feature>
<feature type="compositionally biased region" description="Basic and acidic residues" evidence="1">
    <location>
        <begin position="271"/>
        <end position="301"/>
    </location>
</feature>
<feature type="compositionally biased region" description="Acidic residues" evidence="1">
    <location>
        <begin position="302"/>
        <end position="320"/>
    </location>
</feature>
<proteinExistence type="predicted"/>
<keyword evidence="4" id="KW-1185">Reference proteome</keyword>
<dbReference type="Proteomes" id="UP000029120">
    <property type="component" value="Chromosome 6"/>
</dbReference>
<feature type="compositionally biased region" description="Acidic residues" evidence="1">
    <location>
        <begin position="331"/>
        <end position="347"/>
    </location>
</feature>